<feature type="compositionally biased region" description="Low complexity" evidence="1">
    <location>
        <begin position="24"/>
        <end position="51"/>
    </location>
</feature>
<dbReference type="Proteomes" id="UP000249377">
    <property type="component" value="Unassembled WGS sequence"/>
</dbReference>
<organism evidence="4 5">
    <name type="scientific">Hydrogeniiclostridium mannosilyticum</name>
    <dbReference type="NCBI Taxonomy" id="2764322"/>
    <lineage>
        <taxon>Bacteria</taxon>
        <taxon>Bacillati</taxon>
        <taxon>Bacillota</taxon>
        <taxon>Clostridia</taxon>
        <taxon>Eubacteriales</taxon>
        <taxon>Acutalibacteraceae</taxon>
        <taxon>Hydrogeniiclostridium</taxon>
    </lineage>
</organism>
<dbReference type="PANTHER" id="PTHR39201">
    <property type="entry name" value="EXPORTED PROTEIN-RELATED"/>
    <property type="match status" value="1"/>
</dbReference>
<gene>
    <name evidence="4" type="ORF">DPQ25_01095</name>
</gene>
<dbReference type="Gene3D" id="3.40.50.360">
    <property type="match status" value="1"/>
</dbReference>
<feature type="domain" description="Flavodoxin-like" evidence="3">
    <location>
        <begin position="67"/>
        <end position="213"/>
    </location>
</feature>
<feature type="chain" id="PRO_5039654284" evidence="2">
    <location>
        <begin position="23"/>
        <end position="213"/>
    </location>
</feature>
<comment type="caution">
    <text evidence="4">The sequence shown here is derived from an EMBL/GenBank/DDBJ whole genome shotgun (WGS) entry which is preliminary data.</text>
</comment>
<dbReference type="GO" id="GO:0010181">
    <property type="term" value="F:FMN binding"/>
    <property type="evidence" value="ECO:0007669"/>
    <property type="project" value="InterPro"/>
</dbReference>
<protein>
    <submittedName>
        <fullName evidence="4">Flavodoxin</fullName>
    </submittedName>
</protein>
<evidence type="ECO:0000256" key="2">
    <source>
        <dbReference type="SAM" id="SignalP"/>
    </source>
</evidence>
<proteinExistence type="predicted"/>
<sequence>MKRTFLSVVLLLMFALCFTACSSGTPSDTSSLSSSKQESAAESETGTSSVSEEPEEESSEPAEESNILIAYFSHSGNTKAAAEQIAALTGGTLAEIERVEEYGDLEAEAEAEILNGDRPEITVDTDNISDYDIVFVGYPIWWDEAPAMISTFLANNDFAGKTIVPFCTSASDDIENSLHIFNELCPNATIAEGIRANNEAKIEPWLQGLGIIE</sequence>
<evidence type="ECO:0000256" key="1">
    <source>
        <dbReference type="SAM" id="MobiDB-lite"/>
    </source>
</evidence>
<dbReference type="GO" id="GO:0016651">
    <property type="term" value="F:oxidoreductase activity, acting on NAD(P)H"/>
    <property type="evidence" value="ECO:0007669"/>
    <property type="project" value="UniProtKB-ARBA"/>
</dbReference>
<dbReference type="InterPro" id="IPR008254">
    <property type="entry name" value="Flavodoxin/NO_synth"/>
</dbReference>
<dbReference type="SUPFAM" id="SSF52218">
    <property type="entry name" value="Flavoproteins"/>
    <property type="match status" value="1"/>
</dbReference>
<keyword evidence="5" id="KW-1185">Reference proteome</keyword>
<dbReference type="EMBL" id="QLYR01000001">
    <property type="protein sequence ID" value="RAQ30138.1"/>
    <property type="molecule type" value="Genomic_DNA"/>
</dbReference>
<dbReference type="PANTHER" id="PTHR39201:SF1">
    <property type="entry name" value="FLAVODOXIN-LIKE DOMAIN-CONTAINING PROTEIN"/>
    <property type="match status" value="1"/>
</dbReference>
<feature type="region of interest" description="Disordered" evidence="1">
    <location>
        <begin position="24"/>
        <end position="63"/>
    </location>
</feature>
<evidence type="ECO:0000313" key="4">
    <source>
        <dbReference type="EMBL" id="RAQ30138.1"/>
    </source>
</evidence>
<dbReference type="RefSeq" id="WP_112331334.1">
    <property type="nucleotide sequence ID" value="NZ_QLYR01000001.1"/>
</dbReference>
<dbReference type="PROSITE" id="PS50902">
    <property type="entry name" value="FLAVODOXIN_LIKE"/>
    <property type="match status" value="1"/>
</dbReference>
<feature type="compositionally biased region" description="Acidic residues" evidence="1">
    <location>
        <begin position="52"/>
        <end position="63"/>
    </location>
</feature>
<feature type="signal peptide" evidence="2">
    <location>
        <begin position="1"/>
        <end position="22"/>
    </location>
</feature>
<dbReference type="InterPro" id="IPR029039">
    <property type="entry name" value="Flavoprotein-like_sf"/>
</dbReference>
<accession>A0A328UF51</accession>
<evidence type="ECO:0000259" key="3">
    <source>
        <dbReference type="PROSITE" id="PS50902"/>
    </source>
</evidence>
<reference evidence="4 5" key="1">
    <citation type="submission" date="2018-06" db="EMBL/GenBank/DDBJ databases">
        <title>Noncontiguous genome sequence of Ruminococcaceae bacterium ASD2818.</title>
        <authorList>
            <person name="Chaplin A.V."/>
            <person name="Sokolova S.R."/>
            <person name="Kochetkova T.O."/>
            <person name="Goltsov A.Y."/>
            <person name="Trofimov D.Y."/>
            <person name="Efimov B.A."/>
        </authorList>
    </citation>
    <scope>NUCLEOTIDE SEQUENCE [LARGE SCALE GENOMIC DNA]</scope>
    <source>
        <strain evidence="4 5">ASD2818</strain>
    </source>
</reference>
<name>A0A328UF51_9FIRM</name>
<dbReference type="AlphaFoldDB" id="A0A328UF51"/>
<keyword evidence="2" id="KW-0732">Signal</keyword>
<dbReference type="Pfam" id="PF12682">
    <property type="entry name" value="Flavodoxin_4"/>
    <property type="match status" value="1"/>
</dbReference>
<evidence type="ECO:0000313" key="5">
    <source>
        <dbReference type="Proteomes" id="UP000249377"/>
    </source>
</evidence>